<dbReference type="EMBL" id="CACVKT020007420">
    <property type="protein sequence ID" value="CAC5407603.1"/>
    <property type="molecule type" value="Genomic_DNA"/>
</dbReference>
<dbReference type="InterPro" id="IPR034884">
    <property type="entry name" value="Cytochrome_c_oxidase_VIc/VIIs"/>
</dbReference>
<reference evidence="7 8" key="1">
    <citation type="submission" date="2020-06" db="EMBL/GenBank/DDBJ databases">
        <authorList>
            <person name="Li R."/>
            <person name="Bekaert M."/>
        </authorList>
    </citation>
    <scope>NUCLEOTIDE SEQUENCE [LARGE SCALE GENOMIC DNA]</scope>
    <source>
        <strain evidence="8">wild</strain>
    </source>
</reference>
<keyword evidence="4" id="KW-1133">Transmembrane helix</keyword>
<dbReference type="AlphaFoldDB" id="A0A6J8DG09"/>
<dbReference type="InterPro" id="IPR037169">
    <property type="entry name" value="Cytochrome_c_oxidase_VIc_sf"/>
</dbReference>
<proteinExistence type="predicted"/>
<accession>A0A6J8DG09</accession>
<sequence>MATCFVEFDLNVSKEKIMAVDDIQENVLLSNVIGGLALASRKSTKTRKNLKEHEREYIVQEIIKGTKKVIQQIIYRFNLKKMATKLPKPVMKGLWVKSYAYHMKVGAVLTVAAVGLYKAWEEYFFTSRWTAFEKTYDMEKDFQRKMKAGVFQCIDSNGVIRKSDD</sequence>
<dbReference type="OrthoDB" id="10051322at2759"/>
<keyword evidence="2" id="KW-0812">Transmembrane</keyword>
<evidence type="ECO:0000256" key="6">
    <source>
        <dbReference type="ARBA" id="ARBA00023136"/>
    </source>
</evidence>
<evidence type="ECO:0000256" key="2">
    <source>
        <dbReference type="ARBA" id="ARBA00022692"/>
    </source>
</evidence>
<dbReference type="GO" id="GO:0005743">
    <property type="term" value="C:mitochondrial inner membrane"/>
    <property type="evidence" value="ECO:0007669"/>
    <property type="project" value="UniProtKB-SubCell"/>
</dbReference>
<name>A0A6J8DG09_MYTCO</name>
<dbReference type="Proteomes" id="UP000507470">
    <property type="component" value="Unassembled WGS sequence"/>
</dbReference>
<keyword evidence="5" id="KW-0496">Mitochondrion</keyword>
<evidence type="ECO:0000256" key="5">
    <source>
        <dbReference type="ARBA" id="ARBA00023128"/>
    </source>
</evidence>
<evidence type="ECO:0000256" key="1">
    <source>
        <dbReference type="ARBA" id="ARBA00004273"/>
    </source>
</evidence>
<keyword evidence="8" id="KW-1185">Reference proteome</keyword>
<protein>
    <submittedName>
        <fullName evidence="7">Uncharacterized protein</fullName>
    </submittedName>
</protein>
<keyword evidence="3" id="KW-0999">Mitochondrion inner membrane</keyword>
<comment type="subcellular location">
    <subcellularLocation>
        <location evidence="1">Mitochondrion inner membrane</location>
    </subcellularLocation>
</comment>
<dbReference type="Pfam" id="PF02937">
    <property type="entry name" value="COX6C"/>
    <property type="match status" value="1"/>
</dbReference>
<dbReference type="SUPFAM" id="SSF81415">
    <property type="entry name" value="Mitochondrial cytochrome c oxidase subunit VIc"/>
    <property type="match status" value="1"/>
</dbReference>
<gene>
    <name evidence="7" type="ORF">MCOR_41059</name>
</gene>
<evidence type="ECO:0000256" key="4">
    <source>
        <dbReference type="ARBA" id="ARBA00022989"/>
    </source>
</evidence>
<keyword evidence="6" id="KW-0472">Membrane</keyword>
<evidence type="ECO:0000313" key="7">
    <source>
        <dbReference type="EMBL" id="CAC5407603.1"/>
    </source>
</evidence>
<dbReference type="Gene3D" id="4.10.93.10">
    <property type="entry name" value="Mitochondrial cytochrome c oxidase subunit VIc/VIIs"/>
    <property type="match status" value="1"/>
</dbReference>
<organism evidence="7 8">
    <name type="scientific">Mytilus coruscus</name>
    <name type="common">Sea mussel</name>
    <dbReference type="NCBI Taxonomy" id="42192"/>
    <lineage>
        <taxon>Eukaryota</taxon>
        <taxon>Metazoa</taxon>
        <taxon>Spiralia</taxon>
        <taxon>Lophotrochozoa</taxon>
        <taxon>Mollusca</taxon>
        <taxon>Bivalvia</taxon>
        <taxon>Autobranchia</taxon>
        <taxon>Pteriomorphia</taxon>
        <taxon>Mytilida</taxon>
        <taxon>Mytiloidea</taxon>
        <taxon>Mytilidae</taxon>
        <taxon>Mytilinae</taxon>
        <taxon>Mytilus</taxon>
    </lineage>
</organism>
<evidence type="ECO:0000313" key="8">
    <source>
        <dbReference type="Proteomes" id="UP000507470"/>
    </source>
</evidence>
<evidence type="ECO:0000256" key="3">
    <source>
        <dbReference type="ARBA" id="ARBA00022792"/>
    </source>
</evidence>